<keyword evidence="3" id="KW-1185">Reference proteome</keyword>
<dbReference type="RefSeq" id="WP_114745035.1">
    <property type="nucleotide sequence ID" value="NZ_QQAY01000003.1"/>
</dbReference>
<keyword evidence="1" id="KW-0472">Membrane</keyword>
<dbReference type="EMBL" id="QQAY01000003">
    <property type="protein sequence ID" value="RDI44154.1"/>
    <property type="molecule type" value="Genomic_DNA"/>
</dbReference>
<gene>
    <name evidence="2" type="ORF">DFR59_103220</name>
</gene>
<sequence>MLVDINLIEKKKSPYKPVIFIGIFLLLVLLAVILLISYNHRLNLEEASLQQKVNYERQLRTVQNAKERNIEPGSIQKLSSAIEWGETYPVSTVALIKEITGKLPDRGYILTFSYSSNEIVSLTVQFDTAPEAAYYLKNLKESPFIKEVSLGSIVTEGVDEAGASLPRYLAQYNLIIDNDAIRNTDSAKEGVNDEQ</sequence>
<evidence type="ECO:0000313" key="3">
    <source>
        <dbReference type="Proteomes" id="UP000255326"/>
    </source>
</evidence>
<feature type="transmembrane region" description="Helical" evidence="1">
    <location>
        <begin position="18"/>
        <end position="38"/>
    </location>
</feature>
<keyword evidence="1" id="KW-0812">Transmembrane</keyword>
<reference evidence="2 3" key="1">
    <citation type="submission" date="2018-07" db="EMBL/GenBank/DDBJ databases">
        <title>Genomic Encyclopedia of Type Strains, Phase IV (KMG-IV): sequencing the most valuable type-strain genomes for metagenomic binning, comparative biology and taxonomic classification.</title>
        <authorList>
            <person name="Goeker M."/>
        </authorList>
    </citation>
    <scope>NUCLEOTIDE SEQUENCE [LARGE SCALE GENOMIC DNA]</scope>
    <source>
        <strain evidence="2 3">DSM 25281</strain>
    </source>
</reference>
<accession>A0A370GNX7</accession>
<name>A0A370GNX7_9BACI</name>
<dbReference type="AlphaFoldDB" id="A0A370GNX7"/>
<proteinExistence type="predicted"/>
<organism evidence="2 3">
    <name type="scientific">Falsibacillus pallidus</name>
    <dbReference type="NCBI Taxonomy" id="493781"/>
    <lineage>
        <taxon>Bacteria</taxon>
        <taxon>Bacillati</taxon>
        <taxon>Bacillota</taxon>
        <taxon>Bacilli</taxon>
        <taxon>Bacillales</taxon>
        <taxon>Bacillaceae</taxon>
        <taxon>Falsibacillus</taxon>
    </lineage>
</organism>
<dbReference type="OrthoDB" id="2971140at2"/>
<keyword evidence="1" id="KW-1133">Transmembrane helix</keyword>
<comment type="caution">
    <text evidence="2">The sequence shown here is derived from an EMBL/GenBank/DDBJ whole genome shotgun (WGS) entry which is preliminary data.</text>
</comment>
<evidence type="ECO:0000313" key="2">
    <source>
        <dbReference type="EMBL" id="RDI44154.1"/>
    </source>
</evidence>
<protein>
    <submittedName>
        <fullName evidence="2">Type IV pilus assembly protein PilN</fullName>
    </submittedName>
</protein>
<evidence type="ECO:0000256" key="1">
    <source>
        <dbReference type="SAM" id="Phobius"/>
    </source>
</evidence>
<dbReference type="Proteomes" id="UP000255326">
    <property type="component" value="Unassembled WGS sequence"/>
</dbReference>